<feature type="region of interest" description="Disordered" evidence="2">
    <location>
        <begin position="351"/>
        <end position="375"/>
    </location>
</feature>
<feature type="region of interest" description="Disordered" evidence="2">
    <location>
        <begin position="1191"/>
        <end position="1309"/>
    </location>
</feature>
<sequence length="1417" mass="155711">MLAADRADHRVTAGIVAIANDLLRLLSFLCIPSLHPRALASVQAITVKLRVFHAHSLSAVKVVDFEIVTVVCGICLGMMKMAGSTRTESASSSMDGPNFAPAYQNGQRGTHLGPGLERSGGFRESLENRSLFAGPGTLRNAASSSEIPTVLQYLPFEIFSWVEQKCSRTGEIRRVLGVTVEDHTFGSAQSKPIPPIAPEDLKRLKGNIYESSNRARYSSDSSSVGSQIVYLAALRLNYAFTRERSKLLHDSVVKLDRYRNLISRRRQRTDQSNDKSGTSNPVKMGSQTHQSPTELASPRLEDRKNAVPNKRIRSSMAEVRSEVRGAIPPRQGVVEKDRNVLFEKDKTMHRGCNGGTVPSEDKMCGLPPMGDGWDKKMKRKRSVGLNRVMESDREIKSIQQRPSNESRMRSSDGIAFRPGLSSGSTVNNKMDGCSQPSVANSRGTPKIDLDGGSVPNERREFSSGFDNERMLLKGGNKLNVHEDAQAGNQSPLVKGKASRGPRTASGASVNASPSFLRSSGNMDGWEQASGVNKVQSATVTNRKRPVPNESSSPPVTQWGGQRPQKISRTRRVNVVSPVSNLDEAQFLTEGYGTPDAGVRMTTMDTSGLLVPRVMSSKLKLDNVLSPSVLSESEESAAVESKFKDKGNDSFELEDGAQTSLKASSFLLPTKKNKTPPKEEIGDGVRRQGRSGRSSVQSKACLPSAKEKMESIDTIKPLKNKKIGPERSESRIGRPPSKKMSDRKAYARPQIMISSESAGASIDDRDDLLAAANDARNANGNACSSCFWKKMEPIFAFPTLEEISYVKHQIHFAEEVDASLSNLPEANHEVEIVCDVASPHSSFASKQIDVVRPTNKTFGPSYSSDGKQLDKTSVGRSETKRKCHKMVPLSQRLLSAFISEDESEKIDNDIQDETLFLYSRDYIYTDSNSHVIDDDLELDYKNHKRSLGDGFIASNNFKHVNIQNLLFGHEPLVENNAMLKADNVHLSDYLKNNCTQLEAMGNSSSYRCQFEEIPLDDRILMELHSIGLFPETVPDLSEGVDGEIDKVISELQMRLLQQVRQKKDQLSKLEKAIQDAKEIEERKLEQLAMDKLVEMAYKKLVGGRGSSNHKTGVTKVAKQLAMAFGKRTLERCHIFEKTGRSCFSESPLQDVLLSGPPNNIDTGHSDGFGSVNYVDLRSEQFGVRQSGVMAARSGLGNKMDRGPSDPYRSIPQMGEHSVSKRKKEVLLDDVTGVASRSLSTHTHSLATSTKWKKAERDQEQNKDASGRSSTAKAGRPSLSSGRGERKLKTKPKQKIAQLSTSGNGLGRVTETDNVTSPALREAFETVNSSIAKFDQEVELQTSSNRAPDSSKEFDDGIFTNLPLNGIDPMDELDVAEGLGGQGQDIASWLNVDEEALQDHDLVGLEIPMDDLSELKLNF</sequence>
<dbReference type="PANTHER" id="PTHR31115:SF2">
    <property type="entry name" value="OS05G0107300 PROTEIN"/>
    <property type="match status" value="1"/>
</dbReference>
<evidence type="ECO:0000313" key="3">
    <source>
        <dbReference type="EMBL" id="KAG6479928.1"/>
    </source>
</evidence>
<feature type="region of interest" description="Disordered" evidence="2">
    <location>
        <begin position="263"/>
        <end position="321"/>
    </location>
</feature>
<accession>A0A8J5F240</accession>
<feature type="region of interest" description="Disordered" evidence="2">
    <location>
        <begin position="394"/>
        <end position="467"/>
    </location>
</feature>
<dbReference type="PANTHER" id="PTHR31115">
    <property type="entry name" value="OS05G0107300 PROTEIN"/>
    <property type="match status" value="1"/>
</dbReference>
<feature type="region of interest" description="Disordered" evidence="2">
    <location>
        <begin position="87"/>
        <end position="113"/>
    </location>
</feature>
<feature type="coiled-coil region" evidence="1">
    <location>
        <begin position="1051"/>
        <end position="1088"/>
    </location>
</feature>
<proteinExistence type="predicted"/>
<feature type="compositionally biased region" description="Basic and acidic residues" evidence="2">
    <location>
        <begin position="675"/>
        <end position="685"/>
    </location>
</feature>
<dbReference type="Proteomes" id="UP000734854">
    <property type="component" value="Unassembled WGS sequence"/>
</dbReference>
<feature type="compositionally biased region" description="Low complexity" evidence="2">
    <location>
        <begin position="1233"/>
        <end position="1248"/>
    </location>
</feature>
<keyword evidence="1" id="KW-0175">Coiled coil</keyword>
<feature type="compositionally biased region" description="Polar residues" evidence="2">
    <location>
        <begin position="421"/>
        <end position="443"/>
    </location>
</feature>
<name>A0A8J5F240_ZINOF</name>
<feature type="compositionally biased region" description="Basic and acidic residues" evidence="2">
    <location>
        <begin position="456"/>
        <end position="467"/>
    </location>
</feature>
<organism evidence="3 4">
    <name type="scientific">Zingiber officinale</name>
    <name type="common">Ginger</name>
    <name type="synonym">Amomum zingiber</name>
    <dbReference type="NCBI Taxonomy" id="94328"/>
    <lineage>
        <taxon>Eukaryota</taxon>
        <taxon>Viridiplantae</taxon>
        <taxon>Streptophyta</taxon>
        <taxon>Embryophyta</taxon>
        <taxon>Tracheophyta</taxon>
        <taxon>Spermatophyta</taxon>
        <taxon>Magnoliopsida</taxon>
        <taxon>Liliopsida</taxon>
        <taxon>Zingiberales</taxon>
        <taxon>Zingiberaceae</taxon>
        <taxon>Zingiber</taxon>
    </lineage>
</organism>
<feature type="compositionally biased region" description="Polar residues" evidence="2">
    <location>
        <begin position="548"/>
        <end position="559"/>
    </location>
</feature>
<feature type="compositionally biased region" description="Polar residues" evidence="2">
    <location>
        <begin position="529"/>
        <end position="540"/>
    </location>
</feature>
<feature type="compositionally biased region" description="Polar residues" evidence="2">
    <location>
        <begin position="505"/>
        <end position="521"/>
    </location>
</feature>
<gene>
    <name evidence="3" type="ORF">ZIOFF_063404</name>
</gene>
<evidence type="ECO:0000313" key="4">
    <source>
        <dbReference type="Proteomes" id="UP000734854"/>
    </source>
</evidence>
<keyword evidence="4" id="KW-1185">Reference proteome</keyword>
<comment type="caution">
    <text evidence="3">The sequence shown here is derived from an EMBL/GenBank/DDBJ whole genome shotgun (WGS) entry which is preliminary data.</text>
</comment>
<reference evidence="3 4" key="1">
    <citation type="submission" date="2020-08" db="EMBL/GenBank/DDBJ databases">
        <title>Plant Genome Project.</title>
        <authorList>
            <person name="Zhang R.-G."/>
        </authorList>
    </citation>
    <scope>NUCLEOTIDE SEQUENCE [LARGE SCALE GENOMIC DNA]</scope>
    <source>
        <tissue evidence="3">Rhizome</tissue>
    </source>
</reference>
<feature type="region of interest" description="Disordered" evidence="2">
    <location>
        <begin position="627"/>
        <end position="749"/>
    </location>
</feature>
<evidence type="ECO:0000256" key="2">
    <source>
        <dbReference type="SAM" id="MobiDB-lite"/>
    </source>
</evidence>
<feature type="compositionally biased region" description="Basic and acidic residues" evidence="2">
    <location>
        <begin position="1251"/>
        <end position="1264"/>
    </location>
</feature>
<feature type="compositionally biased region" description="Basic and acidic residues" evidence="2">
    <location>
        <begin position="722"/>
        <end position="731"/>
    </location>
</feature>
<dbReference type="Pfam" id="PF10198">
    <property type="entry name" value="Ada3"/>
    <property type="match status" value="1"/>
</dbReference>
<feature type="region of interest" description="Disordered" evidence="2">
    <location>
        <begin position="484"/>
        <end position="569"/>
    </location>
</feature>
<feature type="compositionally biased region" description="Polar residues" evidence="2">
    <location>
        <begin position="274"/>
        <end position="294"/>
    </location>
</feature>
<protein>
    <submittedName>
        <fullName evidence="3">Uncharacterized protein</fullName>
    </submittedName>
</protein>
<evidence type="ECO:0000256" key="1">
    <source>
        <dbReference type="SAM" id="Coils"/>
    </source>
</evidence>
<dbReference type="EMBL" id="JACMSC010000017">
    <property type="protein sequence ID" value="KAG6479928.1"/>
    <property type="molecule type" value="Genomic_DNA"/>
</dbReference>
<dbReference type="InterPro" id="IPR019340">
    <property type="entry name" value="Histone_AcTrfase_su3"/>
</dbReference>